<feature type="transmembrane region" description="Helical" evidence="6">
    <location>
        <begin position="468"/>
        <end position="488"/>
    </location>
</feature>
<dbReference type="Pfam" id="PF00662">
    <property type="entry name" value="Proton_antipo_N"/>
    <property type="match status" value="1"/>
</dbReference>
<dbReference type="GO" id="GO:0003954">
    <property type="term" value="F:NADH dehydrogenase activity"/>
    <property type="evidence" value="ECO:0007669"/>
    <property type="project" value="TreeGrafter"/>
</dbReference>
<dbReference type="KEGG" id="pld:PalTV_289"/>
<evidence type="ECO:0000256" key="1">
    <source>
        <dbReference type="ARBA" id="ARBA00004127"/>
    </source>
</evidence>
<dbReference type="GO" id="GO:0015990">
    <property type="term" value="P:electron transport coupled proton transport"/>
    <property type="evidence" value="ECO:0007669"/>
    <property type="project" value="TreeGrafter"/>
</dbReference>
<accession>A0A8D4BNB8</accession>
<dbReference type="PRINTS" id="PR01434">
    <property type="entry name" value="NADHDHGNASE5"/>
</dbReference>
<feature type="transmembrane region" description="Helical" evidence="6">
    <location>
        <begin position="383"/>
        <end position="403"/>
    </location>
</feature>
<dbReference type="NCBIfam" id="TIGR01974">
    <property type="entry name" value="NDH_I_L"/>
    <property type="match status" value="1"/>
</dbReference>
<keyword evidence="4 6" id="KW-0472">Membrane</keyword>
<feature type="transmembrane region" description="Helical" evidence="6">
    <location>
        <begin position="584"/>
        <end position="601"/>
    </location>
</feature>
<evidence type="ECO:0000256" key="6">
    <source>
        <dbReference type="SAM" id="Phobius"/>
    </source>
</evidence>
<dbReference type="GO" id="GO:0016020">
    <property type="term" value="C:membrane"/>
    <property type="evidence" value="ECO:0007669"/>
    <property type="project" value="UniProtKB-SubCell"/>
</dbReference>
<sequence>MNNILFFICLFPLISTILLAIFRYMSIILVIIIGVGSIVLSTIFTILIAINYYLKPNPFLEHIYNWISIYDLKINFNFYIDGLSISMICIVNGIGLLIHLFSTWYMYETLKYNKDYLLSRFFMYMNLFMFNMLILILGDNLILVLLGWEGVGLCSYLLISYYYRVNNNVISGFKAFITTRIGDLFFAIGIFLIWNQFNTLDIQKLLNKVSILNNSNYFIYEIIAFMFLLGAISKSAQIPLHTWLIDAMAGPTPVSALIHAATMITSGVYLIIRTHILFEIAPITINTIGIIGTITLLLAGISALTQNNIKRILACSTLSQVGYMFLAIGIKAWHAAIVHVMIHAFFKALLFISAGSLIISCEHEQNIFKIRSIVLSLSKKIRIKYYFGFIIGGSALSALPLITAGFYSKETIIWLSFIRGNNIFGILGLVGAFITSIYTFRTIFIIFNKNINKFIIYLNNKKKLIYNVSHNLPLLILLILSTYLGSLIKIPMQNELKMYNIFNNNIEILLNIISSLIVIFGIIIAAKLFLFSNIYYIDIIEFILGKLVRNIIYNIGGFDWLYINLLIKPYLYLVRINKFDCINLIINNIIKLILFFNTLMIKIHNGKLSFYLTIFIVGIIIITTFLMSNIL</sequence>
<organism evidence="9 10">
    <name type="scientific">Candidatus Portiera aleyrodidarum TV</name>
    <dbReference type="NCBI Taxonomy" id="1297582"/>
    <lineage>
        <taxon>Bacteria</taxon>
        <taxon>Pseudomonadati</taxon>
        <taxon>Pseudomonadota</taxon>
        <taxon>Gammaproteobacteria</taxon>
        <taxon>Candidatus Johnevansiales</taxon>
        <taxon>Candidatus Johnevansiaceae</taxon>
        <taxon>Candidatus Portiera</taxon>
    </lineage>
</organism>
<dbReference type="RefSeq" id="WP_015482668.1">
    <property type="nucleotide sequence ID" value="NC_020831.1"/>
</dbReference>
<protein>
    <submittedName>
        <fullName evidence="9">NADH dehydrogenase subunit L</fullName>
    </submittedName>
</protein>
<dbReference type="GO" id="GO:0008137">
    <property type="term" value="F:NADH dehydrogenase (ubiquinone) activity"/>
    <property type="evidence" value="ECO:0007669"/>
    <property type="project" value="InterPro"/>
</dbReference>
<dbReference type="InterPro" id="IPR001750">
    <property type="entry name" value="ND/Mrp_TM"/>
</dbReference>
<dbReference type="Proteomes" id="UP000012083">
    <property type="component" value="Chromosome"/>
</dbReference>
<feature type="transmembrane region" description="Helical" evidence="6">
    <location>
        <begin position="336"/>
        <end position="362"/>
    </location>
</feature>
<keyword evidence="3 6" id="KW-1133">Transmembrane helix</keyword>
<evidence type="ECO:0000259" key="7">
    <source>
        <dbReference type="Pfam" id="PF00361"/>
    </source>
</evidence>
<feature type="transmembrane region" description="Helical" evidence="6">
    <location>
        <begin position="508"/>
        <end position="530"/>
    </location>
</feature>
<evidence type="ECO:0000313" key="10">
    <source>
        <dbReference type="Proteomes" id="UP000012083"/>
    </source>
</evidence>
<dbReference type="InterPro" id="IPR001516">
    <property type="entry name" value="Proton_antipo_N"/>
</dbReference>
<proteinExistence type="predicted"/>
<reference evidence="9 10" key="1">
    <citation type="journal article" date="2013" name="Genome Biol. Evol.">
        <title>The evolution of genomic instability in the obligate endosymbionts of whiteflies.</title>
        <authorList>
            <person name="Sloan D.B."/>
            <person name="Moran N.A."/>
        </authorList>
    </citation>
    <scope>NUCLEOTIDE SEQUENCE [LARGE SCALE GENOMIC DNA]</scope>
    <source>
        <strain evidence="9 10">TV</strain>
    </source>
</reference>
<evidence type="ECO:0000259" key="8">
    <source>
        <dbReference type="Pfam" id="PF00662"/>
    </source>
</evidence>
<dbReference type="Gene3D" id="1.20.5.2700">
    <property type="match status" value="1"/>
</dbReference>
<feature type="transmembrane region" description="Helical" evidence="6">
    <location>
        <begin position="254"/>
        <end position="272"/>
    </location>
</feature>
<dbReference type="GO" id="GO:0012505">
    <property type="term" value="C:endomembrane system"/>
    <property type="evidence" value="ECO:0007669"/>
    <property type="project" value="UniProtKB-SubCell"/>
</dbReference>
<feature type="domain" description="NADH:quinone oxidoreductase/Mrp antiporter transmembrane" evidence="7">
    <location>
        <begin position="139"/>
        <end position="435"/>
    </location>
</feature>
<evidence type="ECO:0000313" key="9">
    <source>
        <dbReference type="EMBL" id="AGI27257.1"/>
    </source>
</evidence>
<feature type="transmembrane region" description="Helical" evidence="6">
    <location>
        <begin position="117"/>
        <end position="136"/>
    </location>
</feature>
<evidence type="ECO:0000256" key="3">
    <source>
        <dbReference type="ARBA" id="ARBA00022989"/>
    </source>
</evidence>
<dbReference type="Pfam" id="PF00361">
    <property type="entry name" value="Proton_antipo_M"/>
    <property type="match status" value="1"/>
</dbReference>
<evidence type="ECO:0000256" key="4">
    <source>
        <dbReference type="ARBA" id="ARBA00023136"/>
    </source>
</evidence>
<dbReference type="NCBIfam" id="NF005141">
    <property type="entry name" value="PRK06590.1"/>
    <property type="match status" value="1"/>
</dbReference>
<feature type="transmembrane region" description="Helical" evidence="6">
    <location>
        <begin position="175"/>
        <end position="197"/>
    </location>
</feature>
<feature type="transmembrane region" description="Helical" evidence="6">
    <location>
        <begin position="423"/>
        <end position="447"/>
    </location>
</feature>
<dbReference type="InterPro" id="IPR003945">
    <property type="entry name" value="NU5C-like"/>
</dbReference>
<dbReference type="InterPro" id="IPR018393">
    <property type="entry name" value="NADHpl_OxRdtase_5_subgr"/>
</dbReference>
<feature type="transmembrane region" description="Helical" evidence="6">
    <location>
        <begin position="83"/>
        <end position="105"/>
    </location>
</feature>
<evidence type="ECO:0000256" key="5">
    <source>
        <dbReference type="RuleBase" id="RU000320"/>
    </source>
</evidence>
<evidence type="ECO:0000256" key="2">
    <source>
        <dbReference type="ARBA" id="ARBA00022692"/>
    </source>
</evidence>
<feature type="transmembrane region" description="Helical" evidence="6">
    <location>
        <begin position="312"/>
        <end position="330"/>
    </location>
</feature>
<feature type="transmembrane region" description="Helical" evidence="6">
    <location>
        <begin position="29"/>
        <end position="54"/>
    </location>
</feature>
<comment type="subcellular location">
    <subcellularLocation>
        <location evidence="1">Endomembrane system</location>
        <topology evidence="1">Multi-pass membrane protein</topology>
    </subcellularLocation>
    <subcellularLocation>
        <location evidence="5">Membrane</location>
        <topology evidence="5">Multi-pass membrane protein</topology>
    </subcellularLocation>
</comment>
<feature type="domain" description="NADH-Ubiquinone oxidoreductase (complex I) chain 5 N-terminal" evidence="8">
    <location>
        <begin position="66"/>
        <end position="112"/>
    </location>
</feature>
<feature type="transmembrane region" description="Helical" evidence="6">
    <location>
        <begin position="217"/>
        <end position="233"/>
    </location>
</feature>
<name>A0A8D4BNB8_9GAMM</name>
<feature type="transmembrane region" description="Helical" evidence="6">
    <location>
        <begin position="284"/>
        <end position="305"/>
    </location>
</feature>
<feature type="transmembrane region" description="Helical" evidence="6">
    <location>
        <begin position="5"/>
        <end position="22"/>
    </location>
</feature>
<dbReference type="GO" id="GO:0042773">
    <property type="term" value="P:ATP synthesis coupled electron transport"/>
    <property type="evidence" value="ECO:0007669"/>
    <property type="project" value="InterPro"/>
</dbReference>
<dbReference type="PANTHER" id="PTHR42829:SF2">
    <property type="entry name" value="NADH-UBIQUINONE OXIDOREDUCTASE CHAIN 5"/>
    <property type="match status" value="1"/>
</dbReference>
<dbReference type="AlphaFoldDB" id="A0A8D4BNB8"/>
<dbReference type="PANTHER" id="PTHR42829">
    <property type="entry name" value="NADH-UBIQUINONE OXIDOREDUCTASE CHAIN 5"/>
    <property type="match status" value="1"/>
</dbReference>
<keyword evidence="2 5" id="KW-0812">Transmembrane</keyword>
<feature type="transmembrane region" description="Helical" evidence="6">
    <location>
        <begin position="142"/>
        <end position="163"/>
    </location>
</feature>
<dbReference type="EMBL" id="CP004358">
    <property type="protein sequence ID" value="AGI27257.1"/>
    <property type="molecule type" value="Genomic_DNA"/>
</dbReference>
<feature type="transmembrane region" description="Helical" evidence="6">
    <location>
        <begin position="608"/>
        <end position="628"/>
    </location>
</feature>
<feature type="transmembrane region" description="Helical" evidence="6">
    <location>
        <begin position="551"/>
        <end position="572"/>
    </location>
</feature>
<gene>
    <name evidence="9" type="primary">nuoL</name>
    <name evidence="9" type="ORF">PalTV_289</name>
</gene>